<gene>
    <name evidence="3" type="ORF">V0288_19280</name>
</gene>
<dbReference type="EMBL" id="JBAFSM010000044">
    <property type="protein sequence ID" value="MEG3439277.1"/>
    <property type="molecule type" value="Genomic_DNA"/>
</dbReference>
<dbReference type="Gene3D" id="1.20.120.20">
    <property type="entry name" value="Apolipoprotein"/>
    <property type="match status" value="1"/>
</dbReference>
<evidence type="ECO:0000313" key="4">
    <source>
        <dbReference type="Proteomes" id="UP001328733"/>
    </source>
</evidence>
<feature type="coiled-coil region" evidence="1">
    <location>
        <begin position="213"/>
        <end position="251"/>
    </location>
</feature>
<comment type="caution">
    <text evidence="3">The sequence shown here is derived from an EMBL/GenBank/DDBJ whole genome shotgun (WGS) entry which is preliminary data.</text>
</comment>
<feature type="coiled-coil region" evidence="1">
    <location>
        <begin position="86"/>
        <end position="113"/>
    </location>
</feature>
<protein>
    <recommendedName>
        <fullName evidence="5">Histidine kinase</fullName>
    </recommendedName>
</protein>
<evidence type="ECO:0000313" key="3">
    <source>
        <dbReference type="EMBL" id="MEG3439277.1"/>
    </source>
</evidence>
<accession>A0AAW9QNA9</accession>
<evidence type="ECO:0008006" key="5">
    <source>
        <dbReference type="Google" id="ProtNLM"/>
    </source>
</evidence>
<feature type="region of interest" description="Disordered" evidence="2">
    <location>
        <begin position="1"/>
        <end position="20"/>
    </location>
</feature>
<dbReference type="Proteomes" id="UP001328733">
    <property type="component" value="Unassembled WGS sequence"/>
</dbReference>
<name>A0AAW9QNA9_9CHRO</name>
<sequence length="256" mass="29209">MTDLKNDLADSLQQARDSGKLHTDNLREIVSSAVSRAAGEVKEGSDEITSIARTALTTVTEVFQERGTEVQEEIRASIEGIIRGIRERKRGQIAGTRDEIGRLQEQLDREESAIHREIDTVLDDLQKTATDSPNGKSAIDSIIRDLKDREEVALLQQQYARLQSRLEIVRANLAQRYGAGSEEVKKHLDEAKRWYERAREHPEILTEPIQQKHREFEEKMANAGTSIAREERKIKQQLRELLNSIEALFDRGKSDR</sequence>
<dbReference type="SUPFAM" id="SSF58113">
    <property type="entry name" value="Apolipoprotein A-I"/>
    <property type="match status" value="1"/>
</dbReference>
<evidence type="ECO:0000256" key="2">
    <source>
        <dbReference type="SAM" id="MobiDB-lite"/>
    </source>
</evidence>
<keyword evidence="4" id="KW-1185">Reference proteome</keyword>
<dbReference type="RefSeq" id="WP_332866763.1">
    <property type="nucleotide sequence ID" value="NZ_JBAFSM010000044.1"/>
</dbReference>
<proteinExistence type="predicted"/>
<keyword evidence="1" id="KW-0175">Coiled coil</keyword>
<evidence type="ECO:0000256" key="1">
    <source>
        <dbReference type="SAM" id="Coils"/>
    </source>
</evidence>
<organism evidence="3 4">
    <name type="scientific">Pannus brasiliensis CCIBt3594</name>
    <dbReference type="NCBI Taxonomy" id="1427578"/>
    <lineage>
        <taxon>Bacteria</taxon>
        <taxon>Bacillati</taxon>
        <taxon>Cyanobacteriota</taxon>
        <taxon>Cyanophyceae</taxon>
        <taxon>Oscillatoriophycideae</taxon>
        <taxon>Chroococcales</taxon>
        <taxon>Microcystaceae</taxon>
        <taxon>Pannus</taxon>
    </lineage>
</organism>
<dbReference type="AlphaFoldDB" id="A0AAW9QNA9"/>
<reference evidence="3 4" key="1">
    <citation type="submission" date="2024-01" db="EMBL/GenBank/DDBJ databases">
        <title>Genomic insights into the taxonomy and metabolism of the cyanobacterium Pannus brasiliensis CCIBt3594.</title>
        <authorList>
            <person name="Machado M."/>
            <person name="Botero N.B."/>
            <person name="Andreote A.P.D."/>
            <person name="Feitosa A.M.T."/>
            <person name="Popin R."/>
            <person name="Sivonen K."/>
            <person name="Fiore M.F."/>
        </authorList>
    </citation>
    <scope>NUCLEOTIDE SEQUENCE [LARGE SCALE GENOMIC DNA]</scope>
    <source>
        <strain evidence="3 4">CCIBt3594</strain>
    </source>
</reference>